<evidence type="ECO:0000256" key="2">
    <source>
        <dbReference type="ARBA" id="ARBA00009272"/>
    </source>
</evidence>
<dbReference type="HAMAP" id="MF_00724">
    <property type="entry name" value="FliE"/>
    <property type="match status" value="1"/>
</dbReference>
<dbReference type="Proteomes" id="UP000242205">
    <property type="component" value="Chromosome"/>
</dbReference>
<sequence length="106" mass="11392">MDTRGIEQLIGELRATSQSAAAKPAQSAAGEGGVDFAQVLQSALKDVSSASAEARNMTKEFTAGNPDVELQDVMVNLQKASLSFQQMVQVRNRLVSAYQDIMNMPM</sequence>
<dbReference type="KEGG" id="atw:C0099_11675"/>
<keyword evidence="6" id="KW-0282">Flagellum</keyword>
<comment type="subcellular location">
    <subcellularLocation>
        <location evidence="1 4">Bacterial flagellum basal body</location>
    </subcellularLocation>
</comment>
<organism evidence="6 7">
    <name type="scientific">Pseudazoarcus pumilus</name>
    <dbReference type="NCBI Taxonomy" id="2067960"/>
    <lineage>
        <taxon>Bacteria</taxon>
        <taxon>Pseudomonadati</taxon>
        <taxon>Pseudomonadota</taxon>
        <taxon>Betaproteobacteria</taxon>
        <taxon>Rhodocyclales</taxon>
        <taxon>Zoogloeaceae</taxon>
        <taxon>Pseudazoarcus</taxon>
    </lineage>
</organism>
<protein>
    <recommendedName>
        <fullName evidence="4 5">Flagellar hook-basal body complex protein FliE</fullName>
    </recommendedName>
</protein>
<dbReference type="GO" id="GO:0005198">
    <property type="term" value="F:structural molecule activity"/>
    <property type="evidence" value="ECO:0007669"/>
    <property type="project" value="UniProtKB-UniRule"/>
</dbReference>
<evidence type="ECO:0000256" key="4">
    <source>
        <dbReference type="HAMAP-Rule" id="MF_00724"/>
    </source>
</evidence>
<dbReference type="PANTHER" id="PTHR34653">
    <property type="match status" value="1"/>
</dbReference>
<dbReference type="PANTHER" id="PTHR34653:SF1">
    <property type="entry name" value="FLAGELLAR HOOK-BASAL BODY COMPLEX PROTEIN FLIE"/>
    <property type="match status" value="1"/>
</dbReference>
<dbReference type="GO" id="GO:0003774">
    <property type="term" value="F:cytoskeletal motor activity"/>
    <property type="evidence" value="ECO:0007669"/>
    <property type="project" value="InterPro"/>
</dbReference>
<dbReference type="EMBL" id="CP025682">
    <property type="protein sequence ID" value="AUN95530.1"/>
    <property type="molecule type" value="Genomic_DNA"/>
</dbReference>
<keyword evidence="7" id="KW-1185">Reference proteome</keyword>
<dbReference type="Pfam" id="PF02049">
    <property type="entry name" value="FliE"/>
    <property type="match status" value="1"/>
</dbReference>
<dbReference type="GO" id="GO:0071973">
    <property type="term" value="P:bacterial-type flagellum-dependent cell motility"/>
    <property type="evidence" value="ECO:0007669"/>
    <property type="project" value="InterPro"/>
</dbReference>
<evidence type="ECO:0000313" key="7">
    <source>
        <dbReference type="Proteomes" id="UP000242205"/>
    </source>
</evidence>
<dbReference type="NCBIfam" id="TIGR00205">
    <property type="entry name" value="fliE"/>
    <property type="match status" value="1"/>
</dbReference>
<evidence type="ECO:0000256" key="1">
    <source>
        <dbReference type="ARBA" id="ARBA00004117"/>
    </source>
</evidence>
<dbReference type="PRINTS" id="PR01006">
    <property type="entry name" value="FLGHOOKFLIE"/>
</dbReference>
<accession>A0A2I6S8C6</accession>
<dbReference type="RefSeq" id="WP_102247578.1">
    <property type="nucleotide sequence ID" value="NZ_CP025682.1"/>
</dbReference>
<keyword evidence="6" id="KW-0966">Cell projection</keyword>
<dbReference type="AlphaFoldDB" id="A0A2I6S8C6"/>
<proteinExistence type="inferred from homology"/>
<name>A0A2I6S8C6_9RHOO</name>
<keyword evidence="6" id="KW-0969">Cilium</keyword>
<reference evidence="6 7" key="1">
    <citation type="submission" date="2018-01" db="EMBL/GenBank/DDBJ databases">
        <authorList>
            <person name="Fu G.-Y."/>
        </authorList>
    </citation>
    <scope>NUCLEOTIDE SEQUENCE [LARGE SCALE GENOMIC DNA]</scope>
    <source>
        <strain evidence="6 7">SY39</strain>
    </source>
</reference>
<dbReference type="InterPro" id="IPR001624">
    <property type="entry name" value="FliE"/>
</dbReference>
<evidence type="ECO:0000313" key="6">
    <source>
        <dbReference type="EMBL" id="AUN95530.1"/>
    </source>
</evidence>
<evidence type="ECO:0000256" key="5">
    <source>
        <dbReference type="NCBIfam" id="TIGR00205"/>
    </source>
</evidence>
<dbReference type="OrthoDB" id="8909229at2"/>
<comment type="similarity">
    <text evidence="2 4">Belongs to the FliE family.</text>
</comment>
<evidence type="ECO:0000256" key="3">
    <source>
        <dbReference type="ARBA" id="ARBA00023143"/>
    </source>
</evidence>
<keyword evidence="3 4" id="KW-0975">Bacterial flagellum</keyword>
<dbReference type="GO" id="GO:0009425">
    <property type="term" value="C:bacterial-type flagellum basal body"/>
    <property type="evidence" value="ECO:0007669"/>
    <property type="project" value="UniProtKB-SubCell"/>
</dbReference>
<gene>
    <name evidence="4" type="primary">fliE</name>
    <name evidence="6" type="ORF">C0099_11675</name>
</gene>